<keyword evidence="2" id="KW-1185">Reference proteome</keyword>
<evidence type="ECO:0000313" key="2">
    <source>
        <dbReference type="Proteomes" id="UP001216510"/>
    </source>
</evidence>
<proteinExistence type="predicted"/>
<organism evidence="1 2">
    <name type="scientific">Pseudoduganella chitinolytica</name>
    <dbReference type="NCBI Taxonomy" id="34070"/>
    <lineage>
        <taxon>Bacteria</taxon>
        <taxon>Pseudomonadati</taxon>
        <taxon>Pseudomonadota</taxon>
        <taxon>Betaproteobacteria</taxon>
        <taxon>Burkholderiales</taxon>
        <taxon>Oxalobacteraceae</taxon>
        <taxon>Telluria group</taxon>
        <taxon>Pseudoduganella</taxon>
    </lineage>
</organism>
<evidence type="ECO:0000313" key="1">
    <source>
        <dbReference type="EMBL" id="WEF34705.1"/>
    </source>
</evidence>
<dbReference type="RefSeq" id="WP_277417377.1">
    <property type="nucleotide sequence ID" value="NZ_CP119083.1"/>
</dbReference>
<gene>
    <name evidence="1" type="ORF">PX653_08075</name>
</gene>
<accession>A0ABY8BFV5</accession>
<dbReference type="EMBL" id="CP119083">
    <property type="protein sequence ID" value="WEF34705.1"/>
    <property type="molecule type" value="Genomic_DNA"/>
</dbReference>
<reference evidence="1 2" key="1">
    <citation type="submission" date="2023-02" db="EMBL/GenBank/DDBJ databases">
        <title>Gemone sequence of Telluria chitinolytica ACM 3522T.</title>
        <authorList>
            <person name="Frediansyah A."/>
            <person name="Miess H."/>
            <person name="Gross H."/>
        </authorList>
    </citation>
    <scope>NUCLEOTIDE SEQUENCE [LARGE SCALE GENOMIC DNA]</scope>
    <source>
        <strain evidence="1 2">ACM 3522</strain>
    </source>
</reference>
<protein>
    <submittedName>
        <fullName evidence="1">Uncharacterized protein</fullName>
    </submittedName>
</protein>
<sequence>MDRRLIDYKPEMEFGASPAAPGKADEALRDEYDEMSFAAQLLEAQTPAALDAVLHDLVARGGLGGPVARPVADLLRRAAHQVFPLNATRAPADLKRKAAAIFGLEVEGLSPEDKEFEVARRFVRLAGDTVDQAQARTGQPPRRAVELALLHAARRHAPGLLRRQRQAARLGPWN</sequence>
<name>A0ABY8BFV5_9BURK</name>
<dbReference type="Proteomes" id="UP001216510">
    <property type="component" value="Chromosome"/>
</dbReference>